<dbReference type="Proteomes" id="UP000799778">
    <property type="component" value="Unassembled WGS sequence"/>
</dbReference>
<organism evidence="1 2">
    <name type="scientific">Aaosphaeria arxii CBS 175.79</name>
    <dbReference type="NCBI Taxonomy" id="1450172"/>
    <lineage>
        <taxon>Eukaryota</taxon>
        <taxon>Fungi</taxon>
        <taxon>Dikarya</taxon>
        <taxon>Ascomycota</taxon>
        <taxon>Pezizomycotina</taxon>
        <taxon>Dothideomycetes</taxon>
        <taxon>Pleosporomycetidae</taxon>
        <taxon>Pleosporales</taxon>
        <taxon>Pleosporales incertae sedis</taxon>
        <taxon>Aaosphaeria</taxon>
    </lineage>
</organism>
<keyword evidence="2" id="KW-1185">Reference proteome</keyword>
<dbReference type="AlphaFoldDB" id="A0A6A5X5U0"/>
<sequence length="405" mass="46078">MRTSLYTMQDTTTPINNTPKEASNILHRVKAFESYLQRNKYPSLKITLPNNDFLLDTSSTMDKECSTHRHLELLHSLRLGSVFCLHEFVHDDGPCSKYLVDVMIVDLFQCSYHGSMVVFALLFDTKTVRDAALPGCIWPDQLQGDRMPTYLLSNKFYAMKESTFSASQSRFTIETVSPFYGFNFYLRDLEEFDGSCLAVNRAFTSYHGPIMETFNNTLPLELRRMVYRELFSPMTFGVHLIKDYIGQVEGDMEGDPAQSILVTDDFETDFADGYSLLLTLRDVQDSLNEIYVWKSDTIHDDILRSGIASSQALILRRGEEGIVIPLPALVNLNIRCGNEGALTIPPFNLVKNCLKVFSTLRKVTITISELNVPVLTERRLAEGMALIEAINKRITWDVTYGCDTW</sequence>
<accession>A0A6A5X5U0</accession>
<evidence type="ECO:0000313" key="2">
    <source>
        <dbReference type="Proteomes" id="UP000799778"/>
    </source>
</evidence>
<dbReference type="RefSeq" id="XP_033376648.1">
    <property type="nucleotide sequence ID" value="XM_033532999.1"/>
</dbReference>
<proteinExistence type="predicted"/>
<dbReference type="GeneID" id="54290396"/>
<evidence type="ECO:0000313" key="1">
    <source>
        <dbReference type="EMBL" id="KAF2008309.1"/>
    </source>
</evidence>
<gene>
    <name evidence="1" type="ORF">BU24DRAFT_477657</name>
</gene>
<protein>
    <submittedName>
        <fullName evidence="1">Uncharacterized protein</fullName>
    </submittedName>
</protein>
<reference evidence="1" key="1">
    <citation type="journal article" date="2020" name="Stud. Mycol.">
        <title>101 Dothideomycetes genomes: a test case for predicting lifestyles and emergence of pathogens.</title>
        <authorList>
            <person name="Haridas S."/>
            <person name="Albert R."/>
            <person name="Binder M."/>
            <person name="Bloem J."/>
            <person name="Labutti K."/>
            <person name="Salamov A."/>
            <person name="Andreopoulos B."/>
            <person name="Baker S."/>
            <person name="Barry K."/>
            <person name="Bills G."/>
            <person name="Bluhm B."/>
            <person name="Cannon C."/>
            <person name="Castanera R."/>
            <person name="Culley D."/>
            <person name="Daum C."/>
            <person name="Ezra D."/>
            <person name="Gonzalez J."/>
            <person name="Henrissat B."/>
            <person name="Kuo A."/>
            <person name="Liang C."/>
            <person name="Lipzen A."/>
            <person name="Lutzoni F."/>
            <person name="Magnuson J."/>
            <person name="Mondo S."/>
            <person name="Nolan M."/>
            <person name="Ohm R."/>
            <person name="Pangilinan J."/>
            <person name="Park H.-J."/>
            <person name="Ramirez L."/>
            <person name="Alfaro M."/>
            <person name="Sun H."/>
            <person name="Tritt A."/>
            <person name="Yoshinaga Y."/>
            <person name="Zwiers L.-H."/>
            <person name="Turgeon B."/>
            <person name="Goodwin S."/>
            <person name="Spatafora J."/>
            <person name="Crous P."/>
            <person name="Grigoriev I."/>
        </authorList>
    </citation>
    <scope>NUCLEOTIDE SEQUENCE</scope>
    <source>
        <strain evidence="1">CBS 175.79</strain>
    </source>
</reference>
<name>A0A6A5X5U0_9PLEO</name>
<dbReference type="EMBL" id="ML978087">
    <property type="protein sequence ID" value="KAF2008309.1"/>
    <property type="molecule type" value="Genomic_DNA"/>
</dbReference>